<evidence type="ECO:0000256" key="2">
    <source>
        <dbReference type="ARBA" id="ARBA00022676"/>
    </source>
</evidence>
<evidence type="ECO:0000256" key="1">
    <source>
        <dbReference type="ARBA" id="ARBA00004127"/>
    </source>
</evidence>
<comment type="subcellular location">
    <subcellularLocation>
        <location evidence="1">Endomembrane system</location>
        <topology evidence="1">Multi-pass membrane protein</topology>
    </subcellularLocation>
</comment>
<evidence type="ECO:0000256" key="6">
    <source>
        <dbReference type="ARBA" id="ARBA00023136"/>
    </source>
</evidence>
<feature type="transmembrane region" description="Helical" evidence="7">
    <location>
        <begin position="178"/>
        <end position="196"/>
    </location>
</feature>
<protein>
    <submittedName>
        <fullName evidence="9">Phospholipid carrier-dependent glycosyltransferase</fullName>
    </submittedName>
</protein>
<evidence type="ECO:0000259" key="8">
    <source>
        <dbReference type="Pfam" id="PF02366"/>
    </source>
</evidence>
<dbReference type="Pfam" id="PF02366">
    <property type="entry name" value="PMT"/>
    <property type="match status" value="1"/>
</dbReference>
<evidence type="ECO:0000256" key="5">
    <source>
        <dbReference type="ARBA" id="ARBA00022989"/>
    </source>
</evidence>
<dbReference type="EMBL" id="JBHSBC010000049">
    <property type="protein sequence ID" value="MFC3985945.1"/>
    <property type="molecule type" value="Genomic_DNA"/>
</dbReference>
<feature type="transmembrane region" description="Helical" evidence="7">
    <location>
        <begin position="61"/>
        <end position="82"/>
    </location>
</feature>
<gene>
    <name evidence="9" type="ORF">ACFOYY_37860</name>
</gene>
<feature type="transmembrane region" description="Helical" evidence="7">
    <location>
        <begin position="383"/>
        <end position="401"/>
    </location>
</feature>
<evidence type="ECO:0000256" key="7">
    <source>
        <dbReference type="SAM" id="Phobius"/>
    </source>
</evidence>
<keyword evidence="3" id="KW-0808">Transferase</keyword>
<dbReference type="RefSeq" id="WP_362776557.1">
    <property type="nucleotide sequence ID" value="NZ_JBHSBC010000049.1"/>
</dbReference>
<evidence type="ECO:0000313" key="10">
    <source>
        <dbReference type="Proteomes" id="UP001595698"/>
    </source>
</evidence>
<name>A0ABV8FEU8_9ACTN</name>
<feature type="transmembrane region" description="Helical" evidence="7">
    <location>
        <begin position="407"/>
        <end position="427"/>
    </location>
</feature>
<keyword evidence="6 7" id="KW-0472">Membrane</keyword>
<accession>A0ABV8FEU8</accession>
<evidence type="ECO:0000313" key="9">
    <source>
        <dbReference type="EMBL" id="MFC3985945.1"/>
    </source>
</evidence>
<feature type="transmembrane region" description="Helical" evidence="7">
    <location>
        <begin position="147"/>
        <end position="171"/>
    </location>
</feature>
<evidence type="ECO:0000256" key="4">
    <source>
        <dbReference type="ARBA" id="ARBA00022692"/>
    </source>
</evidence>
<evidence type="ECO:0000256" key="3">
    <source>
        <dbReference type="ARBA" id="ARBA00022679"/>
    </source>
</evidence>
<proteinExistence type="predicted"/>
<sequence length="430" mass="46655">MVVTLALGLRALTMLGFRPGRIYWYDTYTYLQLAYELTPREDLNPNGYPFLLRLLMPFHSIPVVVGVQHAMGLGVGVMIYALLRRKGVPAWGAAAAAVPVLFDTSFLRLEHAVLGDTLFVFLLVAATVLLSWSSAPPLWAGATAGVFLAWAALTRTVGLPIFLVALGWLAVRRVGWRPLVVTALAGALPLLSYAAWYQAEYGRFKLVGGDGAALWARVMTFADCDVIKPPPAEAPLCPNGTWRDAAEGYYWAPEASLNRMPGGRKENDSLARSFAVHAVLAQPLDYLRTVAGDVSLAFHWTPADHPMRMSGPLSLWGGVAAPAVPDWARSYLRRYAPGVTGEYEAVQPYAGFLQAFQNPSYLRGPFLGVILLLGAAGLRRKDVLLPWGTAVVLLVLPVAVLDFDHRYVLPVVPFACLAAALAVSARFRAG</sequence>
<feature type="transmembrane region" description="Helical" evidence="7">
    <location>
        <begin position="118"/>
        <end position="135"/>
    </location>
</feature>
<keyword evidence="4 7" id="KW-0812">Transmembrane</keyword>
<dbReference type="InterPro" id="IPR003342">
    <property type="entry name" value="ArnT-like_N"/>
</dbReference>
<comment type="caution">
    <text evidence="9">The sequence shown here is derived from an EMBL/GenBank/DDBJ whole genome shotgun (WGS) entry which is preliminary data.</text>
</comment>
<organism evidence="9 10">
    <name type="scientific">Streptosporangium jomthongense</name>
    <dbReference type="NCBI Taxonomy" id="1193683"/>
    <lineage>
        <taxon>Bacteria</taxon>
        <taxon>Bacillati</taxon>
        <taxon>Actinomycetota</taxon>
        <taxon>Actinomycetes</taxon>
        <taxon>Streptosporangiales</taxon>
        <taxon>Streptosporangiaceae</taxon>
        <taxon>Streptosporangium</taxon>
    </lineage>
</organism>
<keyword evidence="10" id="KW-1185">Reference proteome</keyword>
<feature type="domain" description="ArnT-like N-terminal" evidence="8">
    <location>
        <begin position="71"/>
        <end position="171"/>
    </location>
</feature>
<reference evidence="10" key="1">
    <citation type="journal article" date="2019" name="Int. J. Syst. Evol. Microbiol.">
        <title>The Global Catalogue of Microorganisms (GCM) 10K type strain sequencing project: providing services to taxonomists for standard genome sequencing and annotation.</title>
        <authorList>
            <consortium name="The Broad Institute Genomics Platform"/>
            <consortium name="The Broad Institute Genome Sequencing Center for Infectious Disease"/>
            <person name="Wu L."/>
            <person name="Ma J."/>
        </authorList>
    </citation>
    <scope>NUCLEOTIDE SEQUENCE [LARGE SCALE GENOMIC DNA]</scope>
    <source>
        <strain evidence="10">TBRC 7912</strain>
    </source>
</reference>
<dbReference type="Proteomes" id="UP001595698">
    <property type="component" value="Unassembled WGS sequence"/>
</dbReference>
<feature type="transmembrane region" description="Helical" evidence="7">
    <location>
        <begin position="361"/>
        <end position="378"/>
    </location>
</feature>
<keyword evidence="5 7" id="KW-1133">Transmembrane helix</keyword>
<keyword evidence="2" id="KW-0328">Glycosyltransferase</keyword>